<dbReference type="Pfam" id="PF11736">
    <property type="entry name" value="DUF3299"/>
    <property type="match status" value="1"/>
</dbReference>
<dbReference type="AlphaFoldDB" id="A0A5P9NR05"/>
<gene>
    <name evidence="1" type="ORF">EY643_17800</name>
</gene>
<organism evidence="1 2">
    <name type="scientific">Halioglobus maricola</name>
    <dbReference type="NCBI Taxonomy" id="2601894"/>
    <lineage>
        <taxon>Bacteria</taxon>
        <taxon>Pseudomonadati</taxon>
        <taxon>Pseudomonadota</taxon>
        <taxon>Gammaproteobacteria</taxon>
        <taxon>Cellvibrionales</taxon>
        <taxon>Halieaceae</taxon>
        <taxon>Halioglobus</taxon>
    </lineage>
</organism>
<dbReference type="Gene3D" id="2.40.50.870">
    <property type="entry name" value="Protein of unknown function (DUF3299)"/>
    <property type="match status" value="1"/>
</dbReference>
<evidence type="ECO:0000313" key="2">
    <source>
        <dbReference type="Proteomes" id="UP000326287"/>
    </source>
</evidence>
<dbReference type="KEGG" id="halc:EY643_17800"/>
<dbReference type="InterPro" id="IPR021727">
    <property type="entry name" value="DUF3299"/>
</dbReference>
<dbReference type="Proteomes" id="UP000326287">
    <property type="component" value="Chromosome"/>
</dbReference>
<proteinExistence type="predicted"/>
<sequence length="176" mass="19915">MLLGYVTITLEIMHLHSIRLFFLLCLTLPCIAFGAEDPATAYRVLEWPELVPQGWEPPLVATAHDEVEQRGIDPKAQVTSLDQQLVSIPGYMKPIVFDEQLVSEFLLVPYLPHQIKQHSHLEANQKIYIKLLEPLEVENPLAPLWVVGTMTLHSTFTDEGHAAYGIHDAITAEYTY</sequence>
<keyword evidence="2" id="KW-1185">Reference proteome</keyword>
<accession>A0A5P9NR05</accession>
<reference evidence="1 2" key="1">
    <citation type="submission" date="2019-02" db="EMBL/GenBank/DDBJ databases">
        <authorList>
            <person name="Li S.-H."/>
        </authorList>
    </citation>
    <scope>NUCLEOTIDE SEQUENCE [LARGE SCALE GENOMIC DNA]</scope>
    <source>
        <strain evidence="1 2">IMCC14385</strain>
    </source>
</reference>
<evidence type="ECO:0000313" key="1">
    <source>
        <dbReference type="EMBL" id="QFU77368.1"/>
    </source>
</evidence>
<protein>
    <submittedName>
        <fullName evidence="1">DUF3299 domain-containing protein</fullName>
    </submittedName>
</protein>
<dbReference type="EMBL" id="CP036422">
    <property type="protein sequence ID" value="QFU77368.1"/>
    <property type="molecule type" value="Genomic_DNA"/>
</dbReference>
<name>A0A5P9NR05_9GAMM</name>
<dbReference type="OrthoDB" id="9784998at2"/>